<dbReference type="AlphaFoldDB" id="A0AAV2CT04"/>
<evidence type="ECO:0000313" key="1">
    <source>
        <dbReference type="EMBL" id="CAL1359679.1"/>
    </source>
</evidence>
<dbReference type="Proteomes" id="UP001497516">
    <property type="component" value="Chromosome 10"/>
</dbReference>
<organism evidence="1 2">
    <name type="scientific">Linum trigynum</name>
    <dbReference type="NCBI Taxonomy" id="586398"/>
    <lineage>
        <taxon>Eukaryota</taxon>
        <taxon>Viridiplantae</taxon>
        <taxon>Streptophyta</taxon>
        <taxon>Embryophyta</taxon>
        <taxon>Tracheophyta</taxon>
        <taxon>Spermatophyta</taxon>
        <taxon>Magnoliopsida</taxon>
        <taxon>eudicotyledons</taxon>
        <taxon>Gunneridae</taxon>
        <taxon>Pentapetalae</taxon>
        <taxon>rosids</taxon>
        <taxon>fabids</taxon>
        <taxon>Malpighiales</taxon>
        <taxon>Linaceae</taxon>
        <taxon>Linum</taxon>
    </lineage>
</organism>
<keyword evidence="2" id="KW-1185">Reference proteome</keyword>
<sequence length="77" mass="8873">MLRHGLYDGLRIYNTDSLKPYSTRYMDSSSPSSSSSLGRIERLGAAANEAKHVALEKHGRRVRFRRIDFDRQGLQLY</sequence>
<dbReference type="EMBL" id="OZ034814">
    <property type="protein sequence ID" value="CAL1359679.1"/>
    <property type="molecule type" value="Genomic_DNA"/>
</dbReference>
<name>A0AAV2CT04_9ROSI</name>
<accession>A0AAV2CT04</accession>
<reference evidence="1 2" key="1">
    <citation type="submission" date="2024-04" db="EMBL/GenBank/DDBJ databases">
        <authorList>
            <person name="Fracassetti M."/>
        </authorList>
    </citation>
    <scope>NUCLEOTIDE SEQUENCE [LARGE SCALE GENOMIC DNA]</scope>
</reference>
<gene>
    <name evidence="1" type="ORF">LTRI10_LOCUS7154</name>
</gene>
<evidence type="ECO:0000313" key="2">
    <source>
        <dbReference type="Proteomes" id="UP001497516"/>
    </source>
</evidence>
<protein>
    <submittedName>
        <fullName evidence="1">Uncharacterized protein</fullName>
    </submittedName>
</protein>
<proteinExistence type="predicted"/>